<evidence type="ECO:0000313" key="6">
    <source>
        <dbReference type="WBParaSite" id="HNAJ_0001230601-mRNA-1"/>
    </source>
</evidence>
<evidence type="ECO:0000313" key="5">
    <source>
        <dbReference type="Proteomes" id="UP000278807"/>
    </source>
</evidence>
<feature type="domain" description="SH2" evidence="3">
    <location>
        <begin position="118"/>
        <end position="216"/>
    </location>
</feature>
<keyword evidence="5" id="KW-1185">Reference proteome</keyword>
<dbReference type="WBParaSite" id="HNAJ_0001230601-mRNA-1">
    <property type="protein sequence ID" value="HNAJ_0001230601-mRNA-1"/>
    <property type="gene ID" value="HNAJ_0001230601"/>
</dbReference>
<dbReference type="GO" id="GO:0046854">
    <property type="term" value="P:phosphatidylinositol phosphate biosynthetic process"/>
    <property type="evidence" value="ECO:0007669"/>
    <property type="project" value="TreeGrafter"/>
</dbReference>
<sequence>MTGAPPTCQIEIRHQALVLKQRLAWTSSARLLQHQQHNLLIERIREVCDNQVLTGYQKHQVIIQMQEIRRELKRRNVSDDDIFACDVSFSGDSAPPLALTAGSSAEGVETSTSQDRVTWFAKISREGAEAALADKPTGTFLIRPSAILNQFALSIKAGESVHHCLVISNEVDGSPRFGFSKKSLVFDSLEDLVDHYRMNSLVQLNALLDTPLVYPAFLPTATQQNQPTKSTK</sequence>
<dbReference type="AlphaFoldDB" id="A0A0R3TWS0"/>
<dbReference type="Gene3D" id="3.30.505.10">
    <property type="entry name" value="SH2 domain"/>
    <property type="match status" value="1"/>
</dbReference>
<dbReference type="PROSITE" id="PS50001">
    <property type="entry name" value="SH2"/>
    <property type="match status" value="1"/>
</dbReference>
<dbReference type="Pfam" id="PF00017">
    <property type="entry name" value="SH2"/>
    <property type="match status" value="1"/>
</dbReference>
<evidence type="ECO:0000259" key="3">
    <source>
        <dbReference type="PROSITE" id="PS50001"/>
    </source>
</evidence>
<dbReference type="PANTHER" id="PTHR10155:SF10">
    <property type="entry name" value="PI3K21B, ISOFORM B"/>
    <property type="match status" value="1"/>
</dbReference>
<keyword evidence="1 2" id="KW-0727">SH2 domain</keyword>
<dbReference type="GO" id="GO:0005942">
    <property type="term" value="C:phosphatidylinositol 3-kinase complex"/>
    <property type="evidence" value="ECO:0007669"/>
    <property type="project" value="TreeGrafter"/>
</dbReference>
<evidence type="ECO:0000256" key="1">
    <source>
        <dbReference type="ARBA" id="ARBA00022999"/>
    </source>
</evidence>
<dbReference type="SMART" id="SM00252">
    <property type="entry name" value="SH2"/>
    <property type="match status" value="1"/>
</dbReference>
<evidence type="ECO:0000256" key="2">
    <source>
        <dbReference type="PROSITE-ProRule" id="PRU00191"/>
    </source>
</evidence>
<reference evidence="4 5" key="2">
    <citation type="submission" date="2018-11" db="EMBL/GenBank/DDBJ databases">
        <authorList>
            <consortium name="Pathogen Informatics"/>
        </authorList>
    </citation>
    <scope>NUCLEOTIDE SEQUENCE [LARGE SCALE GENOMIC DNA]</scope>
</reference>
<dbReference type="PRINTS" id="PR00401">
    <property type="entry name" value="SH2DOMAIN"/>
</dbReference>
<protein>
    <submittedName>
        <fullName evidence="6">SH2 domain-containing protein</fullName>
    </submittedName>
</protein>
<dbReference type="PANTHER" id="PTHR10155">
    <property type="entry name" value="PHOSPHATIDYLINOSITOL 3-KINASE REGULATORY SUBUNIT"/>
    <property type="match status" value="1"/>
</dbReference>
<accession>A0A0R3TWS0</accession>
<proteinExistence type="predicted"/>
<dbReference type="STRING" id="102285.A0A0R3TWS0"/>
<dbReference type="OrthoDB" id="3175255at2759"/>
<organism evidence="6">
    <name type="scientific">Rodentolepis nana</name>
    <name type="common">Dwarf tapeworm</name>
    <name type="synonym">Hymenolepis nana</name>
    <dbReference type="NCBI Taxonomy" id="102285"/>
    <lineage>
        <taxon>Eukaryota</taxon>
        <taxon>Metazoa</taxon>
        <taxon>Spiralia</taxon>
        <taxon>Lophotrochozoa</taxon>
        <taxon>Platyhelminthes</taxon>
        <taxon>Cestoda</taxon>
        <taxon>Eucestoda</taxon>
        <taxon>Cyclophyllidea</taxon>
        <taxon>Hymenolepididae</taxon>
        <taxon>Rodentolepis</taxon>
    </lineage>
</organism>
<dbReference type="GO" id="GO:0008286">
    <property type="term" value="P:insulin receptor signaling pathway"/>
    <property type="evidence" value="ECO:0007669"/>
    <property type="project" value="TreeGrafter"/>
</dbReference>
<dbReference type="GO" id="GO:0046935">
    <property type="term" value="F:1-phosphatidylinositol-3-kinase regulator activity"/>
    <property type="evidence" value="ECO:0007669"/>
    <property type="project" value="TreeGrafter"/>
</dbReference>
<reference evidence="6" key="1">
    <citation type="submission" date="2017-02" db="UniProtKB">
        <authorList>
            <consortium name="WormBaseParasite"/>
        </authorList>
    </citation>
    <scope>IDENTIFICATION</scope>
</reference>
<dbReference type="InterPro" id="IPR036860">
    <property type="entry name" value="SH2_dom_sf"/>
</dbReference>
<evidence type="ECO:0000313" key="4">
    <source>
        <dbReference type="EMBL" id="VDO12695.1"/>
    </source>
</evidence>
<name>A0A0R3TWS0_RODNA</name>
<dbReference type="InterPro" id="IPR000980">
    <property type="entry name" value="SH2"/>
</dbReference>
<gene>
    <name evidence="4" type="ORF">HNAJ_LOCUS12293</name>
</gene>
<dbReference type="EMBL" id="UZAE01014187">
    <property type="protein sequence ID" value="VDO12695.1"/>
    <property type="molecule type" value="Genomic_DNA"/>
</dbReference>
<dbReference type="Proteomes" id="UP000278807">
    <property type="component" value="Unassembled WGS sequence"/>
</dbReference>
<dbReference type="SUPFAM" id="SSF55550">
    <property type="entry name" value="SH2 domain"/>
    <property type="match status" value="1"/>
</dbReference>